<dbReference type="VEuPathDB" id="MicrosporidiaDB:AAJ76_2160003027"/>
<keyword evidence="1" id="KW-1133">Transmembrane helix</keyword>
<dbReference type="EMBL" id="JPQZ01000216">
    <property type="protein sequence ID" value="KKO73827.1"/>
    <property type="molecule type" value="Genomic_DNA"/>
</dbReference>
<gene>
    <name evidence="2" type="ORF">AAJ76_2160003027</name>
</gene>
<keyword evidence="1" id="KW-0812">Transmembrane</keyword>
<comment type="caution">
    <text evidence="2">The sequence shown here is derived from an EMBL/GenBank/DDBJ whole genome shotgun (WGS) entry which is preliminary data.</text>
</comment>
<feature type="transmembrane region" description="Helical" evidence="1">
    <location>
        <begin position="63"/>
        <end position="81"/>
    </location>
</feature>
<keyword evidence="1" id="KW-0472">Membrane</keyword>
<dbReference type="AlphaFoldDB" id="A0A0F9YM15"/>
<evidence type="ECO:0000313" key="3">
    <source>
        <dbReference type="Proteomes" id="UP000034350"/>
    </source>
</evidence>
<evidence type="ECO:0000256" key="1">
    <source>
        <dbReference type="SAM" id="Phobius"/>
    </source>
</evidence>
<dbReference type="VEuPathDB" id="MicrosporidiaDB:G9O61_00g019750"/>
<dbReference type="Proteomes" id="UP000034350">
    <property type="component" value="Unassembled WGS sequence"/>
</dbReference>
<evidence type="ECO:0000313" key="2">
    <source>
        <dbReference type="EMBL" id="KKO73827.1"/>
    </source>
</evidence>
<organism evidence="2 3">
    <name type="scientific">Vairimorpha ceranae</name>
    <dbReference type="NCBI Taxonomy" id="40302"/>
    <lineage>
        <taxon>Eukaryota</taxon>
        <taxon>Fungi</taxon>
        <taxon>Fungi incertae sedis</taxon>
        <taxon>Microsporidia</taxon>
        <taxon>Nosematidae</taxon>
        <taxon>Vairimorpha</taxon>
    </lineage>
</organism>
<reference evidence="2 3" key="1">
    <citation type="journal article" date="2015" name="Environ. Microbiol.">
        <title>Genome analyses suggest the presence of polyploidy and recent human-driven expansions in eight global populations of the honeybee pathogen Nosema ceranae.</title>
        <authorList>
            <person name="Pelin A."/>
            <person name="Selman M."/>
            <person name="Aris-Brosou S."/>
            <person name="Farinelli L."/>
            <person name="Corradi N."/>
        </authorList>
    </citation>
    <scope>NUCLEOTIDE SEQUENCE [LARGE SCALE GENOMIC DNA]</scope>
    <source>
        <strain evidence="2 3">PA08 1199</strain>
    </source>
</reference>
<sequence>MFRFFFYFYSVICTKEEKNISSRNNYIKANTGKPIIIDAPEEDIIGRRSCFNRICLSTPKLEIVFSCILVFFFLVMLRLYFSIFYKTKVDNDLAANQDFTIQ</sequence>
<protein>
    <submittedName>
        <fullName evidence="2">Uncharacterized protein</fullName>
    </submittedName>
</protein>
<keyword evidence="3" id="KW-1185">Reference proteome</keyword>
<accession>A0A0F9YM15</accession>
<name>A0A0F9YM15_9MICR</name>
<dbReference type="RefSeq" id="XP_024329569.1">
    <property type="nucleotide sequence ID" value="XM_024474603.1"/>
</dbReference>
<dbReference type="GeneID" id="36319528"/>
<proteinExistence type="predicted"/>